<proteinExistence type="inferred from homology"/>
<comment type="caution">
    <text evidence="7">The sequence shown here is derived from an EMBL/GenBank/DDBJ whole genome shotgun (WGS) entry which is preliminary data.</text>
</comment>
<dbReference type="PROSITE" id="PS50889">
    <property type="entry name" value="S4"/>
    <property type="match status" value="1"/>
</dbReference>
<dbReference type="GO" id="GO:0043023">
    <property type="term" value="F:ribosomal large subunit binding"/>
    <property type="evidence" value="ECO:0007669"/>
    <property type="project" value="UniProtKB-UniRule"/>
</dbReference>
<evidence type="ECO:0000313" key="7">
    <source>
        <dbReference type="EMBL" id="TXL63451.1"/>
    </source>
</evidence>
<dbReference type="InterPro" id="IPR025490">
    <property type="entry name" value="RqcP"/>
</dbReference>
<dbReference type="RefSeq" id="WP_147668430.1">
    <property type="nucleotide sequence ID" value="NZ_VDUW01000008.1"/>
</dbReference>
<evidence type="ECO:0000256" key="3">
    <source>
        <dbReference type="ARBA" id="ARBA00022884"/>
    </source>
</evidence>
<protein>
    <recommendedName>
        <fullName evidence="5">RQC P-site tRNA stabilizing factor</fullName>
        <shortName evidence="5">RqcP</shortName>
    </recommendedName>
    <alternativeName>
        <fullName evidence="5">Ribosome-associated protein quality control protein P</fullName>
    </alternativeName>
</protein>
<evidence type="ECO:0000313" key="8">
    <source>
        <dbReference type="Proteomes" id="UP000321574"/>
    </source>
</evidence>
<dbReference type="SUPFAM" id="SSF55174">
    <property type="entry name" value="Alpha-L RNA-binding motif"/>
    <property type="match status" value="1"/>
</dbReference>
<feature type="domain" description="RNA-binding S4" evidence="6">
    <location>
        <begin position="1"/>
        <end position="62"/>
    </location>
</feature>
<keyword evidence="3 5" id="KW-0694">RNA-binding</keyword>
<dbReference type="OrthoDB" id="9805210at2"/>
<keyword evidence="2 5" id="KW-0699">rRNA-binding</keyword>
<dbReference type="GO" id="GO:0000049">
    <property type="term" value="F:tRNA binding"/>
    <property type="evidence" value="ECO:0007669"/>
    <property type="project" value="UniProtKB-UniRule"/>
</dbReference>
<dbReference type="Proteomes" id="UP000321574">
    <property type="component" value="Unassembled WGS sequence"/>
</dbReference>
<organism evidence="7 8">
    <name type="scientific">Cerasibacillus terrae</name>
    <dbReference type="NCBI Taxonomy" id="2498845"/>
    <lineage>
        <taxon>Bacteria</taxon>
        <taxon>Bacillati</taxon>
        <taxon>Bacillota</taxon>
        <taxon>Bacilli</taxon>
        <taxon>Bacillales</taxon>
        <taxon>Bacillaceae</taxon>
        <taxon>Cerasibacillus</taxon>
    </lineage>
</organism>
<keyword evidence="1 5" id="KW-0820">tRNA-binding</keyword>
<evidence type="ECO:0000256" key="5">
    <source>
        <dbReference type="HAMAP-Rule" id="MF_00871"/>
    </source>
</evidence>
<dbReference type="CDD" id="cd00165">
    <property type="entry name" value="S4"/>
    <property type="match status" value="1"/>
</dbReference>
<dbReference type="GO" id="GO:0019843">
    <property type="term" value="F:rRNA binding"/>
    <property type="evidence" value="ECO:0007669"/>
    <property type="project" value="UniProtKB-UniRule"/>
</dbReference>
<dbReference type="AlphaFoldDB" id="A0A5C8NRD5"/>
<evidence type="ECO:0000256" key="4">
    <source>
        <dbReference type="ARBA" id="ARBA00022917"/>
    </source>
</evidence>
<evidence type="ECO:0000256" key="1">
    <source>
        <dbReference type="ARBA" id="ARBA00022555"/>
    </source>
</evidence>
<sequence length="86" mass="9926">MRLDKFLKLSRIIKRRTLAKEVADRGRITVNGNQAKAATKLAVGDELTIRFGQKLVTLEVTDLRENVKKQEAESLYKIIREEKIEE</sequence>
<reference evidence="7 8" key="1">
    <citation type="submission" date="2019-06" db="EMBL/GenBank/DDBJ databases">
        <title>Cerasibacillus sp. nov., isolated from maize field.</title>
        <authorList>
            <person name="Lin S.-Y."/>
            <person name="Tsai C.-F."/>
            <person name="Young C.-C."/>
        </authorList>
    </citation>
    <scope>NUCLEOTIDE SEQUENCE [LARGE SCALE GENOMIC DNA]</scope>
    <source>
        <strain evidence="7 8">CC-CFT480</strain>
    </source>
</reference>
<keyword evidence="8" id="KW-1185">Reference proteome</keyword>
<evidence type="ECO:0000256" key="2">
    <source>
        <dbReference type="ARBA" id="ARBA00022730"/>
    </source>
</evidence>
<dbReference type="Pfam" id="PF01479">
    <property type="entry name" value="S4"/>
    <property type="match status" value="1"/>
</dbReference>
<dbReference type="HAMAP" id="MF_00871">
    <property type="entry name" value="RqcP"/>
    <property type="match status" value="1"/>
</dbReference>
<comment type="function">
    <text evidence="5">Key component of the ribosome quality control system (RQC), a ribosome-associated complex that mediates the extraction of incompletely synthesized nascent chains from stalled ribosomes and their subsequent degradation. RqcH recruits Ala-charged tRNA, and with RqcP directs the elongation of stalled nascent chains on 50S ribosomal subunits, leading to non-templated C-terminal alanine extensions (Ala tail). The Ala tail promotes nascent chain degradation. RqcP is associated with the translocation-like movement of the peptidyl-tRNA from the A-site into the P-site.</text>
</comment>
<dbReference type="InterPro" id="IPR002942">
    <property type="entry name" value="S4_RNA-bd"/>
</dbReference>
<gene>
    <name evidence="5" type="primary">rqcP</name>
    <name evidence="7" type="ORF">FHP05_11625</name>
</gene>
<accession>A0A5C8NRD5</accession>
<dbReference type="PIRSF" id="PIRSF038881">
    <property type="entry name" value="RNAbp_HP1423"/>
    <property type="match status" value="1"/>
</dbReference>
<evidence type="ECO:0000259" key="6">
    <source>
        <dbReference type="SMART" id="SM00363"/>
    </source>
</evidence>
<dbReference type="SMART" id="SM00363">
    <property type="entry name" value="S4"/>
    <property type="match status" value="1"/>
</dbReference>
<keyword evidence="4 5" id="KW-0648">Protein biosynthesis</keyword>
<comment type="subunit">
    <text evidence="5">Associates with stalled 50S ribosomal subunits. Binds to RqcH, 23S rRNA and the P-site tRNA. Does not require RqcH for association with 50S subunits.</text>
</comment>
<comment type="similarity">
    <text evidence="5">Belongs to the RqcP family.</text>
</comment>
<dbReference type="GO" id="GO:0072344">
    <property type="term" value="P:rescue of stalled ribosome"/>
    <property type="evidence" value="ECO:0007669"/>
    <property type="project" value="UniProtKB-UniRule"/>
</dbReference>
<dbReference type="InterPro" id="IPR036986">
    <property type="entry name" value="S4_RNA-bd_sf"/>
</dbReference>
<name>A0A5C8NRD5_9BACI</name>
<dbReference type="EMBL" id="VDUW01000008">
    <property type="protein sequence ID" value="TXL63451.1"/>
    <property type="molecule type" value="Genomic_DNA"/>
</dbReference>
<dbReference type="Gene3D" id="3.10.290.10">
    <property type="entry name" value="RNA-binding S4 domain"/>
    <property type="match status" value="1"/>
</dbReference>